<evidence type="ECO:0000313" key="5">
    <source>
        <dbReference type="Proteomes" id="UP000243498"/>
    </source>
</evidence>
<evidence type="ECO:0000313" key="4">
    <source>
        <dbReference type="EMBL" id="TWU76420.1"/>
    </source>
</evidence>
<comment type="caution">
    <text evidence="3">The sequence shown here is derived from an EMBL/GenBank/DDBJ whole genome shotgun (WGS) entry which is preliminary data.</text>
</comment>
<dbReference type="Proteomes" id="UP000243498">
    <property type="component" value="Unassembled WGS sequence"/>
</dbReference>
<protein>
    <submittedName>
        <fullName evidence="3">Cyanovirin-n domain-containing protein</fullName>
    </submittedName>
</protein>
<dbReference type="Pfam" id="PF08881">
    <property type="entry name" value="CVNH"/>
    <property type="match status" value="1"/>
</dbReference>
<dbReference type="InterPro" id="IPR036673">
    <property type="entry name" value="Cyanovirin-N_sf"/>
</dbReference>
<accession>A0A5C6GFX9</accession>
<sequence length="177" mass="18663">MFPAAVLFGLPVAAALPSVYGGGASAASFAAVSSHDMTAASMPGLDRSMSLGGKCRQVTLAGAGKVGKTTLEGRCVDSRGQWWSTALNLNECVGGRDGKLVYQDEGHFDDICRPCLIDETDDRSGVDLKCNCLDARGMPQYTFLRMGEHAQGDIAVKVVEGRFVCGRHEGIGSPSFE</sequence>
<reference evidence="4" key="3">
    <citation type="journal article" date="2019" name="Microbiol. Resour. Announc.">
        <title>Genome Sequence of Metarhizium rileyi, a Microbial Control Agent for Lepidoptera.</title>
        <authorList>
            <person name="Binneck E."/>
            <person name="Lastra C.C.L."/>
            <person name="Sosa-Gomez D.R."/>
        </authorList>
    </citation>
    <scope>NUCLEOTIDE SEQUENCE</scope>
    <source>
        <strain evidence="4">Cep018-CH2</strain>
    </source>
</reference>
<dbReference type="InterPro" id="IPR011058">
    <property type="entry name" value="Cyanovirin-N"/>
</dbReference>
<feature type="chain" id="PRO_5012633486" evidence="1">
    <location>
        <begin position="16"/>
        <end position="177"/>
    </location>
</feature>
<dbReference type="SUPFAM" id="SSF51322">
    <property type="entry name" value="Cyanovirin-N"/>
    <property type="match status" value="1"/>
</dbReference>
<dbReference type="EMBL" id="SBHS01000005">
    <property type="protein sequence ID" value="TWU76420.1"/>
    <property type="molecule type" value="Genomic_DNA"/>
</dbReference>
<evidence type="ECO:0000313" key="3">
    <source>
        <dbReference type="EMBL" id="OAA47812.1"/>
    </source>
</evidence>
<name>A0A167HE94_METRR</name>
<dbReference type="OrthoDB" id="2947935at2759"/>
<dbReference type="AlphaFoldDB" id="A0A167HE94"/>
<organism evidence="3 5">
    <name type="scientific">Metarhizium rileyi (strain RCEF 4871)</name>
    <name type="common">Nomuraea rileyi</name>
    <dbReference type="NCBI Taxonomy" id="1649241"/>
    <lineage>
        <taxon>Eukaryota</taxon>
        <taxon>Fungi</taxon>
        <taxon>Dikarya</taxon>
        <taxon>Ascomycota</taxon>
        <taxon>Pezizomycotina</taxon>
        <taxon>Sordariomycetes</taxon>
        <taxon>Hypocreomycetidae</taxon>
        <taxon>Hypocreales</taxon>
        <taxon>Clavicipitaceae</taxon>
        <taxon>Metarhizium</taxon>
    </lineage>
</organism>
<dbReference type="Proteomes" id="UP000317257">
    <property type="component" value="Unassembled WGS sequence"/>
</dbReference>
<evidence type="ECO:0000313" key="6">
    <source>
        <dbReference type="Proteomes" id="UP000317257"/>
    </source>
</evidence>
<accession>A0A167HE94</accession>
<keyword evidence="1" id="KW-0732">Signal</keyword>
<dbReference type="Gene3D" id="2.30.60.10">
    <property type="entry name" value="Cyanovirin-N"/>
    <property type="match status" value="1"/>
</dbReference>
<proteinExistence type="predicted"/>
<feature type="signal peptide" evidence="1">
    <location>
        <begin position="1"/>
        <end position="15"/>
    </location>
</feature>
<dbReference type="EMBL" id="AZHC01000005">
    <property type="protein sequence ID" value="OAA47812.1"/>
    <property type="molecule type" value="Genomic_DNA"/>
</dbReference>
<evidence type="ECO:0000259" key="2">
    <source>
        <dbReference type="Pfam" id="PF08881"/>
    </source>
</evidence>
<evidence type="ECO:0000256" key="1">
    <source>
        <dbReference type="SAM" id="SignalP"/>
    </source>
</evidence>
<reference evidence="3 5" key="1">
    <citation type="journal article" date="2016" name="Genome Biol. Evol.">
        <title>Divergent and convergent evolution of fungal pathogenicity.</title>
        <authorList>
            <person name="Shang Y."/>
            <person name="Xiao G."/>
            <person name="Zheng P."/>
            <person name="Cen K."/>
            <person name="Zhan S."/>
            <person name="Wang C."/>
        </authorList>
    </citation>
    <scope>NUCLEOTIDE SEQUENCE [LARGE SCALE GENOMIC DNA]</scope>
    <source>
        <strain evidence="3 5">RCEF 4871</strain>
    </source>
</reference>
<reference evidence="6" key="2">
    <citation type="submission" date="2018-12" db="EMBL/GenBank/DDBJ databases">
        <title>The complete genome of Metarhizium rileyi, a key fungal pathogen of Lepidoptera.</title>
        <authorList>
            <person name="Binneck E."/>
            <person name="Lastra C.C.L."/>
            <person name="Sosa-Gomez D.R."/>
        </authorList>
    </citation>
    <scope>NUCLEOTIDE SEQUENCE [LARGE SCALE GENOMIC DNA]</scope>
    <source>
        <strain evidence="6">Cep018-CH2</strain>
    </source>
</reference>
<feature type="domain" description="Cyanovirin-N" evidence="2">
    <location>
        <begin position="55"/>
        <end position="138"/>
    </location>
</feature>
<gene>
    <name evidence="4" type="ORF">ED733_006858</name>
    <name evidence="3" type="ORF">NOR_02302</name>
</gene>
<keyword evidence="5" id="KW-1185">Reference proteome</keyword>